<dbReference type="SUPFAM" id="SSF116842">
    <property type="entry name" value="XseB-like"/>
    <property type="match status" value="1"/>
</dbReference>
<keyword evidence="5" id="KW-1185">Reference proteome</keyword>
<dbReference type="RefSeq" id="WP_390278200.1">
    <property type="nucleotide sequence ID" value="NZ_JBHUDK010000016.1"/>
</dbReference>
<accession>A0ABD6CSJ0</accession>
<dbReference type="Pfam" id="PF02609">
    <property type="entry name" value="Exonuc_VII_S"/>
    <property type="match status" value="1"/>
</dbReference>
<dbReference type="Proteomes" id="UP001597085">
    <property type="component" value="Unassembled WGS sequence"/>
</dbReference>
<keyword evidence="3 4" id="KW-0378">Hydrolase</keyword>
<dbReference type="EC" id="3.1.11.6" evidence="4"/>
<dbReference type="EMBL" id="JBHUDK010000016">
    <property type="protein sequence ID" value="MFD1600587.1"/>
    <property type="molecule type" value="Genomic_DNA"/>
</dbReference>
<name>A0ABD6CSJ0_9EURY</name>
<dbReference type="GO" id="GO:0008855">
    <property type="term" value="F:exodeoxyribonuclease VII activity"/>
    <property type="evidence" value="ECO:0007669"/>
    <property type="project" value="UniProtKB-EC"/>
</dbReference>
<gene>
    <name evidence="4" type="ORF">ACFSBX_16735</name>
</gene>
<dbReference type="InterPro" id="IPR003761">
    <property type="entry name" value="Exonuc_VII_S"/>
</dbReference>
<evidence type="ECO:0000256" key="3">
    <source>
        <dbReference type="ARBA" id="ARBA00022801"/>
    </source>
</evidence>
<protein>
    <submittedName>
        <fullName evidence="4">Exodeoxyribonuclease VII small subunit</fullName>
        <ecNumber evidence="4">3.1.11.6</ecNumber>
    </submittedName>
</protein>
<evidence type="ECO:0000313" key="5">
    <source>
        <dbReference type="Proteomes" id="UP001597085"/>
    </source>
</evidence>
<evidence type="ECO:0000256" key="1">
    <source>
        <dbReference type="ARBA" id="ARBA00022490"/>
    </source>
</evidence>
<dbReference type="Gene3D" id="1.10.287.1040">
    <property type="entry name" value="Exonuclease VII, small subunit"/>
    <property type="match status" value="1"/>
</dbReference>
<keyword evidence="1" id="KW-0963">Cytoplasm</keyword>
<sequence length="60" mass="6918">MEKDSEIDERLERVEEIIEQLDADECSRDVGEDLYEEGHRLIAEVRDILSGDPGEVTELE</sequence>
<comment type="caution">
    <text evidence="4">The sequence shown here is derived from an EMBL/GenBank/DDBJ whole genome shotgun (WGS) entry which is preliminary data.</text>
</comment>
<evidence type="ECO:0000313" key="4">
    <source>
        <dbReference type="EMBL" id="MFD1600587.1"/>
    </source>
</evidence>
<dbReference type="InterPro" id="IPR037004">
    <property type="entry name" value="Exonuc_VII_ssu_sf"/>
</dbReference>
<reference evidence="4 5" key="1">
    <citation type="journal article" date="2019" name="Int. J. Syst. Evol. Microbiol.">
        <title>The Global Catalogue of Microorganisms (GCM) 10K type strain sequencing project: providing services to taxonomists for standard genome sequencing and annotation.</title>
        <authorList>
            <consortium name="The Broad Institute Genomics Platform"/>
            <consortium name="The Broad Institute Genome Sequencing Center for Infectious Disease"/>
            <person name="Wu L."/>
            <person name="Ma J."/>
        </authorList>
    </citation>
    <scope>NUCLEOTIDE SEQUENCE [LARGE SCALE GENOMIC DNA]</scope>
    <source>
        <strain evidence="4 5">CGMCC 1.12121</strain>
    </source>
</reference>
<proteinExistence type="predicted"/>
<dbReference type="AlphaFoldDB" id="A0ABD6CSJ0"/>
<organism evidence="4 5">
    <name type="scientific">Halobellus rarus</name>
    <dbReference type="NCBI Taxonomy" id="1126237"/>
    <lineage>
        <taxon>Archaea</taxon>
        <taxon>Methanobacteriati</taxon>
        <taxon>Methanobacteriota</taxon>
        <taxon>Stenosarchaea group</taxon>
        <taxon>Halobacteria</taxon>
        <taxon>Halobacteriales</taxon>
        <taxon>Haloferacaceae</taxon>
        <taxon>Halobellus</taxon>
    </lineage>
</organism>
<evidence type="ECO:0000256" key="2">
    <source>
        <dbReference type="ARBA" id="ARBA00022722"/>
    </source>
</evidence>
<keyword evidence="2" id="KW-0540">Nuclease</keyword>